<dbReference type="Pfam" id="PF13473">
    <property type="entry name" value="Cupredoxin_1"/>
    <property type="match status" value="1"/>
</dbReference>
<dbReference type="PROSITE" id="PS51257">
    <property type="entry name" value="PROKAR_LIPOPROTEIN"/>
    <property type="match status" value="1"/>
</dbReference>
<reference evidence="2 3" key="1">
    <citation type="journal article" date="2016" name="Nat. Commun.">
        <title>Thousands of microbial genomes shed light on interconnected biogeochemical processes in an aquifer system.</title>
        <authorList>
            <person name="Anantharaman K."/>
            <person name="Brown C.T."/>
            <person name="Hug L.A."/>
            <person name="Sharon I."/>
            <person name="Castelle C.J."/>
            <person name="Probst A.J."/>
            <person name="Thomas B.C."/>
            <person name="Singh A."/>
            <person name="Wilkins M.J."/>
            <person name="Karaoz U."/>
            <person name="Brodie E.L."/>
            <person name="Williams K.H."/>
            <person name="Hubbard S.S."/>
            <person name="Banfield J.F."/>
        </authorList>
    </citation>
    <scope>NUCLEOTIDE SEQUENCE [LARGE SCALE GENOMIC DNA]</scope>
</reference>
<evidence type="ECO:0000313" key="3">
    <source>
        <dbReference type="Proteomes" id="UP000177067"/>
    </source>
</evidence>
<dbReference type="InterPro" id="IPR028096">
    <property type="entry name" value="EfeO_Cupredoxin"/>
</dbReference>
<name>A0A1F6LKW5_9BACT</name>
<dbReference type="SUPFAM" id="SSF49503">
    <property type="entry name" value="Cupredoxins"/>
    <property type="match status" value="1"/>
</dbReference>
<sequence>MQSKILKPVGFVGLLFGLTMVVGAGCNSGVPTNDEVTEVNLGQVVMDEDVDVDEMVVEDEVVMENKDEVVMEESITKEFSMNSFVVMEDGKPKPQFSVKNIEVKKGDKVKIKVTVTAGNHDFNIDEYEVHEKTPLNEEVVIEFTADKTGEFVYYCNMPGHRANGHWGTLTVVE</sequence>
<protein>
    <recommendedName>
        <fullName evidence="1">EfeO-type cupredoxin-like domain-containing protein</fullName>
    </recommendedName>
</protein>
<dbReference type="InterPro" id="IPR008972">
    <property type="entry name" value="Cupredoxin"/>
</dbReference>
<feature type="domain" description="EfeO-type cupredoxin-like" evidence="1">
    <location>
        <begin position="87"/>
        <end position="165"/>
    </location>
</feature>
<organism evidence="2 3">
    <name type="scientific">Candidatus Magasanikbacteria bacterium RIFCSPHIGHO2_01_FULL_33_34</name>
    <dbReference type="NCBI Taxonomy" id="1798671"/>
    <lineage>
        <taxon>Bacteria</taxon>
        <taxon>Candidatus Magasanikiibacteriota</taxon>
    </lineage>
</organism>
<dbReference type="AlphaFoldDB" id="A0A1F6LKW5"/>
<dbReference type="Gene3D" id="2.60.40.420">
    <property type="entry name" value="Cupredoxins - blue copper proteins"/>
    <property type="match status" value="1"/>
</dbReference>
<dbReference type="EMBL" id="MFPS01000005">
    <property type="protein sequence ID" value="OGH59969.1"/>
    <property type="molecule type" value="Genomic_DNA"/>
</dbReference>
<evidence type="ECO:0000259" key="1">
    <source>
        <dbReference type="Pfam" id="PF13473"/>
    </source>
</evidence>
<accession>A0A1F6LKW5</accession>
<evidence type="ECO:0000313" key="2">
    <source>
        <dbReference type="EMBL" id="OGH59969.1"/>
    </source>
</evidence>
<proteinExistence type="predicted"/>
<gene>
    <name evidence="2" type="ORF">A2725_01915</name>
</gene>
<comment type="caution">
    <text evidence="2">The sequence shown here is derived from an EMBL/GenBank/DDBJ whole genome shotgun (WGS) entry which is preliminary data.</text>
</comment>
<dbReference type="Proteomes" id="UP000177067">
    <property type="component" value="Unassembled WGS sequence"/>
</dbReference>